<evidence type="ECO:0000313" key="1">
    <source>
        <dbReference type="EMBL" id="OEL21831.1"/>
    </source>
</evidence>
<dbReference type="AlphaFoldDB" id="A0A1E5V9P6"/>
<protein>
    <submittedName>
        <fullName evidence="1">Uncharacterized protein</fullName>
    </submittedName>
</protein>
<organism evidence="1 2">
    <name type="scientific">Dichanthelium oligosanthes</name>
    <dbReference type="NCBI Taxonomy" id="888268"/>
    <lineage>
        <taxon>Eukaryota</taxon>
        <taxon>Viridiplantae</taxon>
        <taxon>Streptophyta</taxon>
        <taxon>Embryophyta</taxon>
        <taxon>Tracheophyta</taxon>
        <taxon>Spermatophyta</taxon>
        <taxon>Magnoliopsida</taxon>
        <taxon>Liliopsida</taxon>
        <taxon>Poales</taxon>
        <taxon>Poaceae</taxon>
        <taxon>PACMAD clade</taxon>
        <taxon>Panicoideae</taxon>
        <taxon>Panicodae</taxon>
        <taxon>Paniceae</taxon>
        <taxon>Dichantheliinae</taxon>
        <taxon>Dichanthelium</taxon>
    </lineage>
</organism>
<gene>
    <name evidence="1" type="ORF">BAE44_0017150</name>
</gene>
<evidence type="ECO:0000313" key="2">
    <source>
        <dbReference type="Proteomes" id="UP000095767"/>
    </source>
</evidence>
<sequence>MAETALGMATTLVGSALRVASSAAREEMGLLLGVQDDVWYYSYSLITMCTQI</sequence>
<dbReference type="Proteomes" id="UP000095767">
    <property type="component" value="Unassembled WGS sequence"/>
</dbReference>
<dbReference type="EMBL" id="LWDX02047018">
    <property type="protein sequence ID" value="OEL21831.1"/>
    <property type="molecule type" value="Genomic_DNA"/>
</dbReference>
<dbReference type="OrthoDB" id="10348821at2759"/>
<proteinExistence type="predicted"/>
<accession>A0A1E5V9P6</accession>
<comment type="caution">
    <text evidence="1">The sequence shown here is derived from an EMBL/GenBank/DDBJ whole genome shotgun (WGS) entry which is preliminary data.</text>
</comment>
<name>A0A1E5V9P6_9POAL</name>
<keyword evidence="2" id="KW-1185">Reference proteome</keyword>
<reference evidence="1 2" key="1">
    <citation type="submission" date="2016-09" db="EMBL/GenBank/DDBJ databases">
        <title>The draft genome of Dichanthelium oligosanthes: A C3 panicoid grass species.</title>
        <authorList>
            <person name="Studer A.J."/>
            <person name="Schnable J.C."/>
            <person name="Brutnell T.P."/>
        </authorList>
    </citation>
    <scope>NUCLEOTIDE SEQUENCE [LARGE SCALE GENOMIC DNA]</scope>
    <source>
        <strain evidence="2">cv. Kellogg 1175</strain>
        <tissue evidence="1">Leaf</tissue>
    </source>
</reference>